<evidence type="ECO:0000313" key="4">
    <source>
        <dbReference type="Proteomes" id="UP000663879"/>
    </source>
</evidence>
<dbReference type="EMBL" id="CAJNOC010002388">
    <property type="protein sequence ID" value="CAF0930059.1"/>
    <property type="molecule type" value="Genomic_DNA"/>
</dbReference>
<name>A0A814BIA1_9BILA</name>
<feature type="region of interest" description="Disordered" evidence="2">
    <location>
        <begin position="1"/>
        <end position="31"/>
    </location>
</feature>
<dbReference type="PANTHER" id="PTHR31075">
    <property type="entry name" value="CENTROSOMAL PROTEIN OF 85 KDA"/>
    <property type="match status" value="1"/>
</dbReference>
<dbReference type="OrthoDB" id="5972981at2759"/>
<evidence type="ECO:0000256" key="2">
    <source>
        <dbReference type="SAM" id="MobiDB-lite"/>
    </source>
</evidence>
<gene>
    <name evidence="3" type="ORF">OXX778_LOCUS12855</name>
</gene>
<dbReference type="GO" id="GO:0005813">
    <property type="term" value="C:centrosome"/>
    <property type="evidence" value="ECO:0007669"/>
    <property type="project" value="TreeGrafter"/>
</dbReference>
<keyword evidence="4" id="KW-1185">Reference proteome</keyword>
<dbReference type="PANTHER" id="PTHR31075:SF4">
    <property type="entry name" value="CENTROSOMAL PROTEIN OF 85 KDA"/>
    <property type="match status" value="1"/>
</dbReference>
<dbReference type="InterPro" id="IPR040210">
    <property type="entry name" value="Cep85/Cep85L"/>
</dbReference>
<feature type="coiled-coil region" evidence="1">
    <location>
        <begin position="180"/>
        <end position="225"/>
    </location>
</feature>
<dbReference type="Proteomes" id="UP000663879">
    <property type="component" value="Unassembled WGS sequence"/>
</dbReference>
<evidence type="ECO:0000256" key="1">
    <source>
        <dbReference type="SAM" id="Coils"/>
    </source>
</evidence>
<sequence length="551" mass="64441">MSKSRLNDLPEKDLNHVQQTPNMNSNSHHQRAYSAQATSISNFNSRFQITREHLMNSLPETNRIMSQPNFNPQLSPYMYDRLTSTMNHMSINDKMYNPSTSSIISNQSSESINESIMRRENEIDRLKMRILLLEQQVTPNPAPSSHIKTDPVEIRFKNFEMEAAYLRNQFTSYNNTKFTINELENLLNQREFEIQEMKKNHFEDIQKLDREILHYKNLSNSKEEQLVLERNRINNNSKEIDKLNSKLAECNAYISELPTKDELKQNDDKMSAISKENENLRQKISDYEKRQNKAKQFIREKNIEINDLRDKFEKMELEKEKIYLEFQNYKLETQSVGELIEKCKENANLKAELEIARKFIVNFQEKTKINEQKYETELNELNNFLSEKENAIAQFNEMLNEKENAIVELNKSITNLQREKKSLEAENLNLTDRANSLEAALSADALKLLKALFKELNLTIKDLNLIVTNCIDIYHGNQVDICSLLGTAKQCSSDVIDLNKSDTILSTINVEFLQKNIQNLKDTRKQLDDIKKMITTEYAEKIGNNISCMMQ</sequence>
<feature type="coiled-coil region" evidence="1">
    <location>
        <begin position="263"/>
        <end position="325"/>
    </location>
</feature>
<proteinExistence type="predicted"/>
<keyword evidence="1" id="KW-0175">Coiled coil</keyword>
<feature type="coiled-coil region" evidence="1">
    <location>
        <begin position="371"/>
        <end position="440"/>
    </location>
</feature>
<feature type="compositionally biased region" description="Polar residues" evidence="2">
    <location>
        <begin position="16"/>
        <end position="31"/>
    </location>
</feature>
<comment type="caution">
    <text evidence="3">The sequence shown here is derived from an EMBL/GenBank/DDBJ whole genome shotgun (WGS) entry which is preliminary data.</text>
</comment>
<feature type="compositionally biased region" description="Basic and acidic residues" evidence="2">
    <location>
        <begin position="1"/>
        <end position="15"/>
    </location>
</feature>
<protein>
    <submittedName>
        <fullName evidence="3">Uncharacterized protein</fullName>
    </submittedName>
</protein>
<evidence type="ECO:0000313" key="3">
    <source>
        <dbReference type="EMBL" id="CAF0930059.1"/>
    </source>
</evidence>
<organism evidence="3 4">
    <name type="scientific">Brachionus calyciflorus</name>
    <dbReference type="NCBI Taxonomy" id="104777"/>
    <lineage>
        <taxon>Eukaryota</taxon>
        <taxon>Metazoa</taxon>
        <taxon>Spiralia</taxon>
        <taxon>Gnathifera</taxon>
        <taxon>Rotifera</taxon>
        <taxon>Eurotatoria</taxon>
        <taxon>Monogononta</taxon>
        <taxon>Pseudotrocha</taxon>
        <taxon>Ploima</taxon>
        <taxon>Brachionidae</taxon>
        <taxon>Brachionus</taxon>
    </lineage>
</organism>
<reference evidence="3" key="1">
    <citation type="submission" date="2021-02" db="EMBL/GenBank/DDBJ databases">
        <authorList>
            <person name="Nowell W R."/>
        </authorList>
    </citation>
    <scope>NUCLEOTIDE SEQUENCE</scope>
    <source>
        <strain evidence="3">Ploen Becks lab</strain>
    </source>
</reference>
<dbReference type="AlphaFoldDB" id="A0A814BIA1"/>
<accession>A0A814BIA1</accession>